<dbReference type="InterPro" id="IPR011047">
    <property type="entry name" value="Quinoprotein_ADH-like_sf"/>
</dbReference>
<dbReference type="Proteomes" id="UP001523369">
    <property type="component" value="Unassembled WGS sequence"/>
</dbReference>
<sequence length="306" mass="32162">MAPLIVDGQLRVYAGERQVRADSPVDAKSMVTPRWSLRRWPARVSGVVASGSTVISRWSDGQLIAIDGRSGREIWRVDTGLSVSKAGGDRTGASMVWAPAGLYVGDGAVLVAGAGRLVAYEVAGGVQRWAVEDVPCAAGFTTLGGQFFCSDREPAQQPFGGYSLANGAALTPYLIGPFVPLSCEVGWSGCGGLRDKDGQGYLVDGATPRRSLELDKTDATVIGGRVVSVSSGVHVLGTSRGRSVTLTADRHLRIDGELDFALAVGSDGLGWKPGRWQVADDFVAIERLSADGHYFSADPVIIASIK</sequence>
<dbReference type="RefSeq" id="WP_253240498.1">
    <property type="nucleotide sequence ID" value="NZ_JAMYJR010000031.1"/>
</dbReference>
<evidence type="ECO:0000313" key="1">
    <source>
        <dbReference type="EMBL" id="MCO8274422.1"/>
    </source>
</evidence>
<comment type="caution">
    <text evidence="1">The sequence shown here is derived from an EMBL/GenBank/DDBJ whole genome shotgun (WGS) entry which is preliminary data.</text>
</comment>
<reference evidence="1 2" key="1">
    <citation type="submission" date="2022-06" db="EMBL/GenBank/DDBJ databases">
        <title>New Species of the Genus Actinoplanes, ActinopZanes ferrugineus.</title>
        <authorList>
            <person name="Ding P."/>
        </authorList>
    </citation>
    <scope>NUCLEOTIDE SEQUENCE [LARGE SCALE GENOMIC DNA]</scope>
    <source>
        <strain evidence="1 2">TRM88003</strain>
    </source>
</reference>
<proteinExistence type="predicted"/>
<evidence type="ECO:0000313" key="2">
    <source>
        <dbReference type="Proteomes" id="UP001523369"/>
    </source>
</evidence>
<dbReference type="InterPro" id="IPR015943">
    <property type="entry name" value="WD40/YVTN_repeat-like_dom_sf"/>
</dbReference>
<name>A0ABT1DU97_9ACTN</name>
<accession>A0ABT1DU97</accession>
<organism evidence="1 2">
    <name type="scientific">Paractinoplanes aksuensis</name>
    <dbReference type="NCBI Taxonomy" id="2939490"/>
    <lineage>
        <taxon>Bacteria</taxon>
        <taxon>Bacillati</taxon>
        <taxon>Actinomycetota</taxon>
        <taxon>Actinomycetes</taxon>
        <taxon>Micromonosporales</taxon>
        <taxon>Micromonosporaceae</taxon>
        <taxon>Paractinoplanes</taxon>
    </lineage>
</organism>
<dbReference type="EMBL" id="JAMYJR010000031">
    <property type="protein sequence ID" value="MCO8274422.1"/>
    <property type="molecule type" value="Genomic_DNA"/>
</dbReference>
<gene>
    <name evidence="1" type="ORF">M1L60_27870</name>
</gene>
<keyword evidence="2" id="KW-1185">Reference proteome</keyword>
<dbReference type="SUPFAM" id="SSF50998">
    <property type="entry name" value="Quinoprotein alcohol dehydrogenase-like"/>
    <property type="match status" value="1"/>
</dbReference>
<protein>
    <submittedName>
        <fullName evidence="1">PQQ-like beta-propeller repeat protein</fullName>
    </submittedName>
</protein>
<dbReference type="Gene3D" id="2.130.10.10">
    <property type="entry name" value="YVTN repeat-like/Quinoprotein amine dehydrogenase"/>
    <property type="match status" value="1"/>
</dbReference>